<dbReference type="AlphaFoldDB" id="A0A4W2IHW2"/>
<dbReference type="Ensembl" id="ENSBIXT00000029856.1">
    <property type="protein sequence ID" value="ENSBIXP00000037748.1"/>
    <property type="gene ID" value="ENSBIXG00000021392.1"/>
</dbReference>
<evidence type="ECO:0000313" key="3">
    <source>
        <dbReference type="Proteomes" id="UP000314981"/>
    </source>
</evidence>
<keyword evidence="1" id="KW-1133">Transmembrane helix</keyword>
<reference evidence="2" key="2">
    <citation type="submission" date="2025-05" db="UniProtKB">
        <authorList>
            <consortium name="Ensembl"/>
        </authorList>
    </citation>
    <scope>IDENTIFICATION</scope>
</reference>
<proteinExistence type="predicted"/>
<feature type="transmembrane region" description="Helical" evidence="1">
    <location>
        <begin position="17"/>
        <end position="36"/>
    </location>
</feature>
<accession>A0A4W2IHW2</accession>
<evidence type="ECO:0000313" key="2">
    <source>
        <dbReference type="Ensembl" id="ENSBIXP00005043833.1"/>
    </source>
</evidence>
<keyword evidence="1" id="KW-0472">Membrane</keyword>
<organism evidence="2 4">
    <name type="scientific">Bos indicus x Bos taurus</name>
    <name type="common">Hybrid cattle</name>
    <dbReference type="NCBI Taxonomy" id="30522"/>
    <lineage>
        <taxon>Eukaryota</taxon>
        <taxon>Metazoa</taxon>
        <taxon>Chordata</taxon>
        <taxon>Craniata</taxon>
        <taxon>Vertebrata</taxon>
        <taxon>Euteleostomi</taxon>
        <taxon>Mammalia</taxon>
        <taxon>Eutheria</taxon>
        <taxon>Laurasiatheria</taxon>
        <taxon>Artiodactyla</taxon>
        <taxon>Ruminantia</taxon>
        <taxon>Pecora</taxon>
        <taxon>Bovidae</taxon>
        <taxon>Bovinae</taxon>
        <taxon>Bos</taxon>
    </lineage>
</organism>
<dbReference type="Ensembl" id="ENSBIXT00005052823.1">
    <property type="protein sequence ID" value="ENSBIXP00005043833.1"/>
    <property type="gene ID" value="ENSBIXG00005027586.1"/>
</dbReference>
<protein>
    <submittedName>
        <fullName evidence="2">Uncharacterized protein</fullName>
    </submittedName>
</protein>
<name>A0A4W2IHW2_BOBOX</name>
<evidence type="ECO:0000313" key="4">
    <source>
        <dbReference type="Proteomes" id="UP000429181"/>
    </source>
</evidence>
<reference evidence="3 4" key="1">
    <citation type="submission" date="2018-11" db="EMBL/GenBank/DDBJ databases">
        <title>Haplotype-resolved cattle genomes.</title>
        <authorList>
            <person name="Low W.Y."/>
            <person name="Tearle R."/>
            <person name="Bickhart D.M."/>
            <person name="Rosen B.D."/>
            <person name="Koren S."/>
            <person name="Rhie A."/>
            <person name="Hiendleder S."/>
            <person name="Phillippy A.M."/>
            <person name="Smith T.P.L."/>
            <person name="Williams J.L."/>
        </authorList>
    </citation>
    <scope>NUCLEOTIDE SEQUENCE [LARGE SCALE GENOMIC DNA]</scope>
</reference>
<keyword evidence="3" id="KW-1185">Reference proteome</keyword>
<evidence type="ECO:0000256" key="1">
    <source>
        <dbReference type="SAM" id="Phobius"/>
    </source>
</evidence>
<dbReference type="Proteomes" id="UP000314981">
    <property type="component" value="Chromosome 4"/>
</dbReference>
<sequence>MHNQSIKFFSCKKMFKYITFLWVNTKVICITLQLIVPPTGVRHCH</sequence>
<keyword evidence="1" id="KW-0812">Transmembrane</keyword>
<dbReference type="Proteomes" id="UP000429181">
    <property type="component" value="Chromosome 4"/>
</dbReference>